<comment type="caution">
    <text evidence="2">The sequence shown here is derived from an EMBL/GenBank/DDBJ whole genome shotgun (WGS) entry which is preliminary data.</text>
</comment>
<keyword evidence="3" id="KW-1185">Reference proteome</keyword>
<feature type="region of interest" description="Disordered" evidence="1">
    <location>
        <begin position="32"/>
        <end position="88"/>
    </location>
</feature>
<evidence type="ECO:0000313" key="2">
    <source>
        <dbReference type="EMBL" id="GAA4392433.1"/>
    </source>
</evidence>
<sequence length="88" mass="9512">MPGIQSTITTTTDPAAVWEFLCDFRSRGKIAAASTPSHVRRSDMGPSRDPGEPSHAPVHNPPADPGSLRRLISSVGRRTRPTEPRLTP</sequence>
<evidence type="ECO:0000256" key="1">
    <source>
        <dbReference type="SAM" id="MobiDB-lite"/>
    </source>
</evidence>
<protein>
    <submittedName>
        <fullName evidence="2">Uncharacterized protein</fullName>
    </submittedName>
</protein>
<dbReference type="Proteomes" id="UP001500390">
    <property type="component" value="Unassembled WGS sequence"/>
</dbReference>
<organism evidence="2 3">
    <name type="scientific">Ornithinibacter aureus</name>
    <dbReference type="NCBI Taxonomy" id="622664"/>
    <lineage>
        <taxon>Bacteria</taxon>
        <taxon>Bacillati</taxon>
        <taxon>Actinomycetota</taxon>
        <taxon>Actinomycetes</taxon>
        <taxon>Micrococcales</taxon>
        <taxon>Intrasporangiaceae</taxon>
        <taxon>Ornithinibacter</taxon>
    </lineage>
</organism>
<gene>
    <name evidence="2" type="ORF">GCM10023153_11430</name>
</gene>
<name>A0ABP8JL13_9MICO</name>
<evidence type="ECO:0000313" key="3">
    <source>
        <dbReference type="Proteomes" id="UP001500390"/>
    </source>
</evidence>
<reference evidence="3" key="1">
    <citation type="journal article" date="2019" name="Int. J. Syst. Evol. Microbiol.">
        <title>The Global Catalogue of Microorganisms (GCM) 10K type strain sequencing project: providing services to taxonomists for standard genome sequencing and annotation.</title>
        <authorList>
            <consortium name="The Broad Institute Genomics Platform"/>
            <consortium name="The Broad Institute Genome Sequencing Center for Infectious Disease"/>
            <person name="Wu L."/>
            <person name="Ma J."/>
        </authorList>
    </citation>
    <scope>NUCLEOTIDE SEQUENCE [LARGE SCALE GENOMIC DNA]</scope>
    <source>
        <strain evidence="3">JCM 17738</strain>
    </source>
</reference>
<dbReference type="EMBL" id="BAABFX010000020">
    <property type="protein sequence ID" value="GAA4392433.1"/>
    <property type="molecule type" value="Genomic_DNA"/>
</dbReference>
<proteinExistence type="predicted"/>
<accession>A0ABP8JL13</accession>